<dbReference type="GO" id="GO:0050545">
    <property type="term" value="F:sulfopyruvate decarboxylase activity"/>
    <property type="evidence" value="ECO:0007669"/>
    <property type="project" value="TreeGrafter"/>
</dbReference>
<keyword evidence="2" id="KW-1185">Reference proteome</keyword>
<organism evidence="1 2">
    <name type="scientific">Paenibacillus solanacearum</name>
    <dbReference type="NCBI Taxonomy" id="2048548"/>
    <lineage>
        <taxon>Bacteria</taxon>
        <taxon>Bacillati</taxon>
        <taxon>Bacillota</taxon>
        <taxon>Bacilli</taxon>
        <taxon>Bacillales</taxon>
        <taxon>Paenibacillaceae</taxon>
        <taxon>Paenibacillus</taxon>
    </lineage>
</organism>
<protein>
    <submittedName>
        <fullName evidence="1">2-phosphosulfolactate phosphatase</fullName>
        <ecNumber evidence="1">3.1.3.71</ecNumber>
    </submittedName>
</protein>
<dbReference type="RefSeq" id="WP_218092352.1">
    <property type="nucleotide sequence ID" value="NZ_CAJVAS010000009.1"/>
</dbReference>
<dbReference type="PANTHER" id="PTHR37311:SF1">
    <property type="entry name" value="2-PHOSPHOSULFOLACTATE PHOSPHATASE-RELATED"/>
    <property type="match status" value="1"/>
</dbReference>
<dbReference type="GO" id="GO:0000287">
    <property type="term" value="F:magnesium ion binding"/>
    <property type="evidence" value="ECO:0007669"/>
    <property type="project" value="InterPro"/>
</dbReference>
<comment type="caution">
    <text evidence="1">The sequence shown here is derived from an EMBL/GenBank/DDBJ whole genome shotgun (WGS) entry which is preliminary data.</text>
</comment>
<evidence type="ECO:0000313" key="1">
    <source>
        <dbReference type="EMBL" id="CAG7623887.1"/>
    </source>
</evidence>
<accession>A0A916K104</accession>
<evidence type="ECO:0000313" key="2">
    <source>
        <dbReference type="Proteomes" id="UP000693672"/>
    </source>
</evidence>
<dbReference type="EMBL" id="CAJVAS010000009">
    <property type="protein sequence ID" value="CAG7623887.1"/>
    <property type="molecule type" value="Genomic_DNA"/>
</dbReference>
<name>A0A916K104_9BACL</name>
<reference evidence="1" key="1">
    <citation type="submission" date="2021-06" db="EMBL/GenBank/DDBJ databases">
        <authorList>
            <person name="Criscuolo A."/>
        </authorList>
    </citation>
    <scope>NUCLEOTIDE SEQUENCE</scope>
    <source>
        <strain evidence="1">CIP111600</strain>
    </source>
</reference>
<dbReference type="GO" id="GO:0050532">
    <property type="term" value="F:2-phosphosulfolactate phosphatase activity"/>
    <property type="evidence" value="ECO:0007669"/>
    <property type="project" value="UniProtKB-EC"/>
</dbReference>
<dbReference type="Proteomes" id="UP000693672">
    <property type="component" value="Unassembled WGS sequence"/>
</dbReference>
<proteinExistence type="predicted"/>
<dbReference type="InterPro" id="IPR005238">
    <property type="entry name" value="ComB-like"/>
</dbReference>
<dbReference type="Pfam" id="PF04029">
    <property type="entry name" value="2-ph_phosp"/>
    <property type="match status" value="1"/>
</dbReference>
<sequence>MEIHIYQLIEGARKAKGLTVIIDVFRAFSVACFVTASGVKDLIPVGDIQTAYRLKEENPDYILMGERGGLIQPGFDYGNSPSSIEFVDFTGKTVVHTTSAGTQGIANAVGADEIITGSFVNAQAIIDYIRMKKPASVSLVCMGWEAKEEADEDTLFAQYVKKVLEGQPGDFNAIAHFMRHESRTGTFLDTRDPASAPPRDFDLCLSLDKFNFVLKAEPYRDSLVRLQKVNL</sequence>
<dbReference type="PANTHER" id="PTHR37311">
    <property type="entry name" value="2-PHOSPHOSULFOLACTATE PHOSPHATASE-RELATED"/>
    <property type="match status" value="1"/>
</dbReference>
<keyword evidence="1" id="KW-0378">Hydrolase</keyword>
<gene>
    <name evidence="1" type="primary">comB_3</name>
    <name evidence="1" type="ORF">PAESOLCIP111_02573</name>
</gene>
<dbReference type="AlphaFoldDB" id="A0A916K104"/>
<dbReference type="EC" id="3.1.3.71" evidence="1"/>